<protein>
    <recommendedName>
        <fullName evidence="3">Clr5 domain-containing protein</fullName>
    </recommendedName>
</protein>
<comment type="caution">
    <text evidence="1">The sequence shown here is derived from an EMBL/GenBank/DDBJ whole genome shotgun (WGS) entry which is preliminary data.</text>
</comment>
<dbReference type="SMART" id="SM00248">
    <property type="entry name" value="ANK"/>
    <property type="match status" value="5"/>
</dbReference>
<dbReference type="EMBL" id="SOZJ01000009">
    <property type="protein sequence ID" value="TGJ62742.1"/>
    <property type="molecule type" value="Genomic_DNA"/>
</dbReference>
<dbReference type="Proteomes" id="UP000297595">
    <property type="component" value="Unassembled WGS sequence"/>
</dbReference>
<organism evidence="1 2">
    <name type="scientific">Orbilia oligospora</name>
    <name type="common">Nematode-trapping fungus</name>
    <name type="synonym">Arthrobotrys oligospora</name>
    <dbReference type="NCBI Taxonomy" id="2813651"/>
    <lineage>
        <taxon>Eukaryota</taxon>
        <taxon>Fungi</taxon>
        <taxon>Dikarya</taxon>
        <taxon>Ascomycota</taxon>
        <taxon>Pezizomycotina</taxon>
        <taxon>Orbiliomycetes</taxon>
        <taxon>Orbiliales</taxon>
        <taxon>Orbiliaceae</taxon>
        <taxon>Orbilia</taxon>
    </lineage>
</organism>
<name>A0A8H2DQ03_ORBOL</name>
<accession>A0A8H2DQ03</accession>
<evidence type="ECO:0000313" key="1">
    <source>
        <dbReference type="EMBL" id="TGJ62742.1"/>
    </source>
</evidence>
<dbReference type="SUPFAM" id="SSF48403">
    <property type="entry name" value="Ankyrin repeat"/>
    <property type="match status" value="1"/>
</dbReference>
<reference evidence="1 2" key="1">
    <citation type="submission" date="2019-03" db="EMBL/GenBank/DDBJ databases">
        <title>Nematode-trapping fungi genome.</title>
        <authorList>
            <person name="Vidal-Diez De Ulzurrun G."/>
        </authorList>
    </citation>
    <scope>NUCLEOTIDE SEQUENCE [LARGE SCALE GENOMIC DNA]</scope>
    <source>
        <strain evidence="1 2">TWF154</strain>
    </source>
</reference>
<gene>
    <name evidence="1" type="ORF">EYR41_011928</name>
</gene>
<proteinExistence type="predicted"/>
<evidence type="ECO:0000313" key="2">
    <source>
        <dbReference type="Proteomes" id="UP000297595"/>
    </source>
</evidence>
<dbReference type="InterPro" id="IPR036770">
    <property type="entry name" value="Ankyrin_rpt-contain_sf"/>
</dbReference>
<dbReference type="AlphaFoldDB" id="A0A8H2DQ03"/>
<evidence type="ECO:0008006" key="3">
    <source>
        <dbReference type="Google" id="ProtNLM"/>
    </source>
</evidence>
<dbReference type="Gene3D" id="1.25.40.20">
    <property type="entry name" value="Ankyrin repeat-containing domain"/>
    <property type="match status" value="1"/>
</dbReference>
<dbReference type="InterPro" id="IPR002110">
    <property type="entry name" value="Ankyrin_rpt"/>
</dbReference>
<sequence length="1009" mass="115651">MSQPKKRARPCPMLDDNGIREEMRLLYQLLCWTPKEIAAEINKNHKLTVTGPQVRDKLNKLGYKKRFCPKQTKAIFREIVRRKNMGKESEVLIGGIITLSGKKLQRSITRNLTLTEQNHISKGIQVEPANELPEYLQVCTPQAHDMDLVLLRPNVIRHIPLLVLHSLLIWQFTSLIEKPTLRSFKNAHDHNNFKVTAHGSIPHSPLLRLIIYRISNNLAHFSDWDGGITKYLDEINKFGLREAFKRLLSNTCLSIAAASEIIAPLLYVRQDLELLEFILRIHTRIELRRFRILDMLRWQGRLLTIGANWMEMALKDIEITKDLPTSHEDLGLLLLVCKRAPGDISLFQRLWNRKAFPEFIKWSGFDTDHCLDESTPLLTNDEITLKLLLSLGFTRFKWALTLRAVLLDNYSIVKVFLEHDGPIPTKNCKSSLPGPGDSCGRNHVWEMLGIPIFYKIVAQFVTTEIIPYHIGSTFTTLSPSDFKLALDYNINKVLVWAACLNPEITDYIIQVMKWANAALTESEVVKLAIELLLCWPGEKRKHDYWVCYNLNRILNLDDDFHPLVVFRKLFRTDIDLTQTELWQHLIWKNLYRRYFSDDEGPSADDPLEYLRIFLQWPGTVDCQLDLDPLLGSEFSKVHGICNKKDPIKLIGAAFLFKEPAVFLLLLESGASIVDIPTKKDAQSNLTINTEFIDACQAQNLRRVCDLWDYRIEPADKFRVSFSEGDQVEAYLHGWELEAINDLLPRLQDPLSRFEVFKFVIKRVKQVTSSFGNARLAYLTILRSLIDSGILPSINDFDDMGHALSLRRFSAEYLIKLTLVISRHEFELAEILLEVAQHLDLYVQEHSNEVFFPMDSWCRKDPMYMYFAATHSLSSLKRLMRFGFDINQPISAQFRIDFTALYGALSSGNMDTLVFVLQSGADISAPCGTYQSAIEAAICKGRIDAVALMLAVDPNCHYLALKAAEETRYEYIAEYVRNWTPESSSVFPNQGGSVVNISERPSVAFPAVLL</sequence>